<dbReference type="GO" id="GO:0016020">
    <property type="term" value="C:membrane"/>
    <property type="evidence" value="ECO:0007669"/>
    <property type="project" value="InterPro"/>
</dbReference>
<evidence type="ECO:0000259" key="2">
    <source>
        <dbReference type="Pfam" id="PF00892"/>
    </source>
</evidence>
<evidence type="ECO:0000313" key="4">
    <source>
        <dbReference type="Proteomes" id="UP000238137"/>
    </source>
</evidence>
<feature type="transmembrane region" description="Helical" evidence="1">
    <location>
        <begin position="214"/>
        <end position="232"/>
    </location>
</feature>
<organism evidence="3 4">
    <name type="scientific">Paracoccus methylarcula</name>
    <dbReference type="NCBI Taxonomy" id="72022"/>
    <lineage>
        <taxon>Bacteria</taxon>
        <taxon>Pseudomonadati</taxon>
        <taxon>Pseudomonadota</taxon>
        <taxon>Alphaproteobacteria</taxon>
        <taxon>Rhodobacterales</taxon>
        <taxon>Paracoccaceae</taxon>
        <taxon>Paracoccus</taxon>
    </lineage>
</organism>
<feature type="transmembrane region" description="Helical" evidence="1">
    <location>
        <begin position="270"/>
        <end position="288"/>
    </location>
</feature>
<proteinExistence type="predicted"/>
<dbReference type="SUPFAM" id="SSF103481">
    <property type="entry name" value="Multidrug resistance efflux transporter EmrE"/>
    <property type="match status" value="2"/>
</dbReference>
<accession>A0A3R7NCM7</accession>
<keyword evidence="1" id="KW-0812">Transmembrane</keyword>
<dbReference type="InterPro" id="IPR000620">
    <property type="entry name" value="EamA_dom"/>
</dbReference>
<name>A0A3R7NCM7_9RHOB</name>
<keyword evidence="1" id="KW-0472">Membrane</keyword>
<evidence type="ECO:0000256" key="1">
    <source>
        <dbReference type="SAM" id="Phobius"/>
    </source>
</evidence>
<protein>
    <submittedName>
        <fullName evidence="3">EamA/RhaT family transporter</fullName>
    </submittedName>
</protein>
<feature type="transmembrane region" description="Helical" evidence="1">
    <location>
        <begin position="12"/>
        <end position="29"/>
    </location>
</feature>
<dbReference type="OrthoDB" id="9815809at2"/>
<comment type="caution">
    <text evidence="3">The sequence shown here is derived from an EMBL/GenBank/DDBJ whole genome shotgun (WGS) entry which is preliminary data.</text>
</comment>
<reference evidence="3" key="1">
    <citation type="submission" date="2018-05" db="EMBL/GenBank/DDBJ databases">
        <title>Reclassification of Methylarcula marina and Methylarcula terricola as Paracoccus methylarcula sp.nov., comb.nov. and Paracoccus terricola comb.nov.</title>
        <authorList>
            <person name="Shmareva M.N."/>
            <person name="Doronina N.V."/>
            <person name="Vasilenko O.V."/>
            <person name="Tarlachkov S.V."/>
            <person name="Trotsenko Y.A."/>
        </authorList>
    </citation>
    <scope>NUCLEOTIDE SEQUENCE [LARGE SCALE GENOMIC DNA]</scope>
    <source>
        <strain evidence="3">VKM B-2159</strain>
    </source>
</reference>
<feature type="domain" description="EamA" evidence="2">
    <location>
        <begin position="157"/>
        <end position="282"/>
    </location>
</feature>
<feature type="domain" description="EamA" evidence="2">
    <location>
        <begin position="14"/>
        <end position="147"/>
    </location>
</feature>
<feature type="transmembrane region" description="Helical" evidence="1">
    <location>
        <begin position="99"/>
        <end position="121"/>
    </location>
</feature>
<dbReference type="Pfam" id="PF00892">
    <property type="entry name" value="EamA"/>
    <property type="match status" value="2"/>
</dbReference>
<dbReference type="Gene3D" id="1.10.3730.20">
    <property type="match status" value="1"/>
</dbReference>
<dbReference type="Proteomes" id="UP000238137">
    <property type="component" value="Unassembled WGS sequence"/>
</dbReference>
<dbReference type="PANTHER" id="PTHR22911">
    <property type="entry name" value="ACYL-MALONYL CONDENSING ENZYME-RELATED"/>
    <property type="match status" value="1"/>
</dbReference>
<dbReference type="InterPro" id="IPR037185">
    <property type="entry name" value="EmrE-like"/>
</dbReference>
<feature type="transmembrane region" description="Helical" evidence="1">
    <location>
        <begin position="133"/>
        <end position="151"/>
    </location>
</feature>
<gene>
    <name evidence="3" type="ORF">A7A09_008575</name>
</gene>
<evidence type="ECO:0000313" key="3">
    <source>
        <dbReference type="EMBL" id="RNF35019.1"/>
    </source>
</evidence>
<feature type="transmembrane region" description="Helical" evidence="1">
    <location>
        <begin position="244"/>
        <end position="264"/>
    </location>
</feature>
<keyword evidence="4" id="KW-1185">Reference proteome</keyword>
<feature type="transmembrane region" description="Helical" evidence="1">
    <location>
        <begin position="157"/>
        <end position="177"/>
    </location>
</feature>
<dbReference type="EMBL" id="PXNQ02000004">
    <property type="protein sequence ID" value="RNF35019.1"/>
    <property type="molecule type" value="Genomic_DNA"/>
</dbReference>
<keyword evidence="1" id="KW-1133">Transmembrane helix</keyword>
<sequence>MPSIAAPREDRSGFGLLTMCLGVGFFTCIDTSAKWLILAGLPALQVVFCRYATHFLLSLVLYLPGEGAGVFRSVRWPVQALRSLALLGSTMLNFQALSYLPLTVTTSIMFAGPIVVTLLSMPMLGEKIGLRRLLAVLTGFAGVLVVVQPWGAEFSPAMFLSLGALSCASLYFVLTRMLAGQETTATSQIWSSGLATLCIAPFALGNWVWPDTTLNMVVLGLIGIFGGIGHILATVAHRFADASVLAPVVYLQMVFASIASIVVFAAYPGIWTIIGALIIMSSGIYIWRRETLASAERRRLSVAPR</sequence>
<feature type="transmembrane region" description="Helical" evidence="1">
    <location>
        <begin position="189"/>
        <end position="208"/>
    </location>
</feature>
<dbReference type="PANTHER" id="PTHR22911:SF103">
    <property type="entry name" value="BLR2811 PROTEIN"/>
    <property type="match status" value="1"/>
</dbReference>
<dbReference type="AlphaFoldDB" id="A0A3R7NCM7"/>
<dbReference type="RefSeq" id="WP_106690994.1">
    <property type="nucleotide sequence ID" value="NZ_PXNQ02000004.1"/>
</dbReference>